<evidence type="ECO:0000313" key="2">
    <source>
        <dbReference type="Proteomes" id="UP000242313"/>
    </source>
</evidence>
<reference evidence="1 2" key="1">
    <citation type="submission" date="2017-09" db="EMBL/GenBank/DDBJ databases">
        <title>Pseudomonas abyssi sp. nov. isolated from Abyssopelagic Water.</title>
        <authorList>
            <person name="Wei Y."/>
        </authorList>
    </citation>
    <scope>NUCLEOTIDE SEQUENCE [LARGE SCALE GENOMIC DNA]</scope>
    <source>
        <strain evidence="1 2">MT5</strain>
    </source>
</reference>
<evidence type="ECO:0000313" key="1">
    <source>
        <dbReference type="EMBL" id="PBK06252.1"/>
    </source>
</evidence>
<dbReference type="EMBL" id="NTMR01000002">
    <property type="protein sequence ID" value="PBK06252.1"/>
    <property type="molecule type" value="Genomic_DNA"/>
</dbReference>
<organism evidence="1 2">
    <name type="scientific">Pseudomonas abyssi</name>
    <dbReference type="NCBI Taxonomy" id="170540"/>
    <lineage>
        <taxon>Bacteria</taxon>
        <taxon>Pseudomonadati</taxon>
        <taxon>Pseudomonadota</taxon>
        <taxon>Gammaproteobacteria</taxon>
        <taxon>Pseudomonadales</taxon>
        <taxon>Pseudomonadaceae</taxon>
        <taxon>Pseudomonas</taxon>
    </lineage>
</organism>
<gene>
    <name evidence="1" type="ORF">CNQ84_02445</name>
</gene>
<dbReference type="AlphaFoldDB" id="A0A2A3MN88"/>
<dbReference type="RefSeq" id="WP_096003316.1">
    <property type="nucleotide sequence ID" value="NZ_NTMR01000002.1"/>
</dbReference>
<sequence>MQLTCPCCGEQFPLEAGMADDEGKRLAALFAGMEPKLGKAVLQYLRLFSPAKRSLRTSKAIRLVEDLLTLVNPGTVSRDARTNDSRRATQTLWAMGIEQMLSAREKLTLPLDNHHYLRAVVFGLAGDTQAVAAAAEASRARPAGTGPLRTDDYFLKLSQINGDESKGLISPEEAEKRRRELA</sequence>
<protein>
    <submittedName>
        <fullName evidence="1">Uncharacterized protein</fullName>
    </submittedName>
</protein>
<comment type="caution">
    <text evidence="1">The sequence shown here is derived from an EMBL/GenBank/DDBJ whole genome shotgun (WGS) entry which is preliminary data.</text>
</comment>
<keyword evidence="2" id="KW-1185">Reference proteome</keyword>
<proteinExistence type="predicted"/>
<name>A0A2A3MN88_9PSED</name>
<dbReference type="Proteomes" id="UP000242313">
    <property type="component" value="Unassembled WGS sequence"/>
</dbReference>
<accession>A0A2A3MN88</accession>